<gene>
    <name evidence="4" type="ORF">MBHS_04168</name>
</gene>
<dbReference type="RefSeq" id="WP_103921835.1">
    <property type="nucleotide sequence ID" value="NZ_FMSV02000546.1"/>
</dbReference>
<dbReference type="InterPro" id="IPR032171">
    <property type="entry name" value="COR-A"/>
</dbReference>
<dbReference type="Gene3D" id="1.10.10.10">
    <property type="entry name" value="Winged helix-like DNA-binding domain superfamily/Winged helix DNA-binding domain"/>
    <property type="match status" value="1"/>
</dbReference>
<protein>
    <submittedName>
        <fullName evidence="4">Uncharacterized protein</fullName>
    </submittedName>
</protein>
<dbReference type="Pfam" id="PF16095">
    <property type="entry name" value="COR-A"/>
    <property type="match status" value="1"/>
</dbReference>
<dbReference type="Gene3D" id="1.10.10.2200">
    <property type="match status" value="1"/>
</dbReference>
<reference evidence="4 5" key="1">
    <citation type="submission" date="2016-10" db="EMBL/GenBank/DDBJ databases">
        <authorList>
            <person name="de Groot N.N."/>
        </authorList>
    </citation>
    <scope>NUCLEOTIDE SEQUENCE [LARGE SCALE GENOMIC DNA]</scope>
    <source>
        <strain evidence="4">MBHS1</strain>
    </source>
</reference>
<keyword evidence="1" id="KW-0677">Repeat</keyword>
<name>A0A1H6FE15_9GAMM</name>
<evidence type="ECO:0000313" key="4">
    <source>
        <dbReference type="EMBL" id="SEH08277.1"/>
    </source>
</evidence>
<feature type="domain" description="C-terminal of Roc COR-B" evidence="3">
    <location>
        <begin position="305"/>
        <end position="444"/>
    </location>
</feature>
<dbReference type="PANTHER" id="PTHR47679:SF2">
    <property type="entry name" value="C-TERMINAL OF ROC (COR) DOMAIN-CONTAINING PROTEIN"/>
    <property type="match status" value="1"/>
</dbReference>
<evidence type="ECO:0000259" key="2">
    <source>
        <dbReference type="Pfam" id="PF16095"/>
    </source>
</evidence>
<dbReference type="InterPro" id="IPR057263">
    <property type="entry name" value="COR-B"/>
</dbReference>
<dbReference type="EMBL" id="FMSV02000546">
    <property type="protein sequence ID" value="SEH08277.1"/>
    <property type="molecule type" value="Genomic_DNA"/>
</dbReference>
<dbReference type="Gene3D" id="3.40.50.300">
    <property type="entry name" value="P-loop containing nucleotide triphosphate hydrolases"/>
    <property type="match status" value="1"/>
</dbReference>
<evidence type="ECO:0000313" key="5">
    <source>
        <dbReference type="Proteomes" id="UP000236724"/>
    </source>
</evidence>
<dbReference type="InterPro" id="IPR027417">
    <property type="entry name" value="P-loop_NTPase"/>
</dbReference>
<evidence type="ECO:0000259" key="3">
    <source>
        <dbReference type="Pfam" id="PF25497"/>
    </source>
</evidence>
<evidence type="ECO:0000256" key="1">
    <source>
        <dbReference type="ARBA" id="ARBA00022737"/>
    </source>
</evidence>
<keyword evidence="5" id="KW-1185">Reference proteome</keyword>
<dbReference type="OrthoDB" id="6309115at2"/>
<dbReference type="SUPFAM" id="SSF52540">
    <property type="entry name" value="P-loop containing nucleoside triphosphate hydrolases"/>
    <property type="match status" value="1"/>
</dbReference>
<organism evidence="4 5">
    <name type="scientific">Candidatus Venteria ishoeyi</name>
    <dbReference type="NCBI Taxonomy" id="1899563"/>
    <lineage>
        <taxon>Bacteria</taxon>
        <taxon>Pseudomonadati</taxon>
        <taxon>Pseudomonadota</taxon>
        <taxon>Gammaproteobacteria</taxon>
        <taxon>Thiotrichales</taxon>
        <taxon>Thiotrichaceae</taxon>
        <taxon>Venteria</taxon>
    </lineage>
</organism>
<feature type="domain" description="COR" evidence="2">
    <location>
        <begin position="132"/>
        <end position="288"/>
    </location>
</feature>
<proteinExistence type="predicted"/>
<sequence length="576" mass="66092">MDCPLSNGEQHAVRLNIWDFGGQDIYHATHQFFLSHNALYVLVANTRRNDTDFYWWLSIVEKLGGDSPVLLLKNEMDDRVFSLDEGSLLKRFSKNLKEIVTANLATQRGLPTIKAEIRHRVRKLKHIGEKYPRLWKTVRETLEHRPEPYIAWDTYEQICLDAGLKQDSARTLMGLLHNLGVCLHFTDVPLLKKTIILKPTWATEAVYRVLDDREVQLQTGRFTLDDVCRIWQTPKKVRQSRFADCLKQHEWQPKDFARMHDELLAMMQRFELCYALPQANEYIAPSLLDKTAKSYNFPDGGLLIMYDYTGFMPSGIVGHLLVRRHEWIEQNRTLAWRYGAVLAHGGTRAEIIEDRERRELHLRLHGNGCRDMATLLMDDLETIHGRFKGLDYKVLIPCQCGRSEQQGQFSLDNLRGALMAQQAIQCNNGKKPCYQMLDAAQILNGVFTAEKMMEDAARHGMESGHRIFEQGRQQSEQQINAAGDVHIYDSIPISKKTLPARKAVVGSSRAAALKCLKTLSPAQFEELVFIYEAPESYLPSSETPQVKQVIALLKYAEQKDGDFERLLACVQDIKHP</sequence>
<dbReference type="Gene3D" id="3.30.310.200">
    <property type="match status" value="1"/>
</dbReference>
<dbReference type="InterPro" id="IPR036388">
    <property type="entry name" value="WH-like_DNA-bd_sf"/>
</dbReference>
<dbReference type="AlphaFoldDB" id="A0A1H6FE15"/>
<dbReference type="Pfam" id="PF25497">
    <property type="entry name" value="COR-B"/>
    <property type="match status" value="1"/>
</dbReference>
<accession>A0A1H6FE15</accession>
<dbReference type="PANTHER" id="PTHR47679">
    <property type="entry name" value="PROTEIN TORNADO 1"/>
    <property type="match status" value="1"/>
</dbReference>
<dbReference type="Proteomes" id="UP000236724">
    <property type="component" value="Unassembled WGS sequence"/>
</dbReference>
<dbReference type="Pfam" id="PF08477">
    <property type="entry name" value="Roc"/>
    <property type="match status" value="1"/>
</dbReference>